<feature type="transmembrane region" description="Helical" evidence="4">
    <location>
        <begin position="378"/>
        <end position="400"/>
    </location>
</feature>
<feature type="transmembrane region" description="Helical" evidence="4">
    <location>
        <begin position="143"/>
        <end position="168"/>
    </location>
</feature>
<feature type="transmembrane region" description="Helical" evidence="4">
    <location>
        <begin position="21"/>
        <end position="38"/>
    </location>
</feature>
<keyword evidence="7" id="KW-1185">Reference proteome</keyword>
<comment type="caution">
    <text evidence="6">The sequence shown here is derived from an EMBL/GenBank/DDBJ whole genome shotgun (WGS) entry which is preliminary data.</text>
</comment>
<evidence type="ECO:0000313" key="7">
    <source>
        <dbReference type="Proteomes" id="UP000237440"/>
    </source>
</evidence>
<proteinExistence type="predicted"/>
<dbReference type="InterPro" id="IPR052524">
    <property type="entry name" value="MFS_Cyanate_Porter"/>
</dbReference>
<keyword evidence="3 4" id="KW-0472">Membrane</keyword>
<evidence type="ECO:0000256" key="1">
    <source>
        <dbReference type="ARBA" id="ARBA00022692"/>
    </source>
</evidence>
<evidence type="ECO:0000256" key="4">
    <source>
        <dbReference type="SAM" id="Phobius"/>
    </source>
</evidence>
<keyword evidence="2 4" id="KW-1133">Transmembrane helix</keyword>
<feature type="domain" description="Major facilitator superfamily (MFS) profile" evidence="5">
    <location>
        <begin position="19"/>
        <end position="401"/>
    </location>
</feature>
<dbReference type="NCBIfam" id="NF007256">
    <property type="entry name" value="PRK09705.1"/>
    <property type="match status" value="1"/>
</dbReference>
<sequence>MTDRGSACIATHVPRAGEVSLVALVLLVLLGLNLRPFLTSVGPVLDLVRADIGLDFRAAAMLTTLPFVLMGLIAFIGISVARRFGEKRALAGALLLLMLGCASRAVVKDGSQLIIGAGIAGTGVAVIQALIPGVAKRWFPERIAMVMGLYSAALVGGGALGSLASTWLHAYGGWRLGLSVWALPALAVLLLWLVCAPRTAPIAAGGPAPVLTASFFKNRRAWQLAAYFGLTNSGYSSLVAWLPSFYQQQNMSLQASGNLLAWLAMFQATAAFAMPMLARRSIDRRAALWLTIALQAAGFAGFALAPNAAPWLWVALAGFGLGGFFSLSLIVSLDHLPGAQAAGTLAAFVQGIGFVLASTAPWLIGWLRDSGGSFTTGWWLHIGVLAAMAVLTFTFSPASYRRSMQTL</sequence>
<organism evidence="6 7">
    <name type="scientific">Pseudomonas laurylsulfativorans</name>
    <dbReference type="NCBI Taxonomy" id="1943631"/>
    <lineage>
        <taxon>Bacteria</taxon>
        <taxon>Pseudomonadati</taxon>
        <taxon>Pseudomonadota</taxon>
        <taxon>Gammaproteobacteria</taxon>
        <taxon>Pseudomonadales</taxon>
        <taxon>Pseudomonadaceae</taxon>
        <taxon>Pseudomonas</taxon>
    </lineage>
</organism>
<feature type="transmembrane region" description="Helical" evidence="4">
    <location>
        <begin position="113"/>
        <end position="131"/>
    </location>
</feature>
<gene>
    <name evidence="6" type="ORF">B0D71_02540</name>
</gene>
<evidence type="ECO:0000256" key="3">
    <source>
        <dbReference type="ARBA" id="ARBA00023136"/>
    </source>
</evidence>
<reference evidence="7" key="1">
    <citation type="submission" date="2017-02" db="EMBL/GenBank/DDBJ databases">
        <authorList>
            <person name="Furmanczyk E.M."/>
        </authorList>
    </citation>
    <scope>NUCLEOTIDE SEQUENCE [LARGE SCALE GENOMIC DNA]</scope>
    <source>
        <strain evidence="7">AP3_22</strain>
    </source>
</reference>
<feature type="transmembrane region" description="Helical" evidence="4">
    <location>
        <begin position="255"/>
        <end position="274"/>
    </location>
</feature>
<dbReference type="SUPFAM" id="SSF103473">
    <property type="entry name" value="MFS general substrate transporter"/>
    <property type="match status" value="1"/>
</dbReference>
<feature type="transmembrane region" description="Helical" evidence="4">
    <location>
        <begin position="174"/>
        <end position="194"/>
    </location>
</feature>
<dbReference type="Pfam" id="PF07690">
    <property type="entry name" value="MFS_1"/>
    <property type="match status" value="1"/>
</dbReference>
<dbReference type="InterPro" id="IPR011701">
    <property type="entry name" value="MFS"/>
</dbReference>
<dbReference type="InterPro" id="IPR036259">
    <property type="entry name" value="MFS_trans_sf"/>
</dbReference>
<evidence type="ECO:0000256" key="2">
    <source>
        <dbReference type="ARBA" id="ARBA00022989"/>
    </source>
</evidence>
<dbReference type="AlphaFoldDB" id="A0A2S3VWR1"/>
<evidence type="ECO:0000313" key="6">
    <source>
        <dbReference type="EMBL" id="POF44390.1"/>
    </source>
</evidence>
<feature type="transmembrane region" description="Helical" evidence="4">
    <location>
        <begin position="345"/>
        <end position="366"/>
    </location>
</feature>
<dbReference type="PANTHER" id="PTHR23523:SF1">
    <property type="entry name" value="CYANATE TRANSPORT PROTEIN CYNX"/>
    <property type="match status" value="1"/>
</dbReference>
<dbReference type="OrthoDB" id="5758872at2"/>
<keyword evidence="1 4" id="KW-0812">Transmembrane</keyword>
<dbReference type="EMBL" id="MUJK01000001">
    <property type="protein sequence ID" value="POF44390.1"/>
    <property type="molecule type" value="Genomic_DNA"/>
</dbReference>
<dbReference type="GO" id="GO:0022857">
    <property type="term" value="F:transmembrane transporter activity"/>
    <property type="evidence" value="ECO:0007669"/>
    <property type="project" value="InterPro"/>
</dbReference>
<feature type="transmembrane region" description="Helical" evidence="4">
    <location>
        <begin position="90"/>
        <end position="107"/>
    </location>
</feature>
<dbReference type="Gene3D" id="1.20.1250.20">
    <property type="entry name" value="MFS general substrate transporter like domains"/>
    <property type="match status" value="2"/>
</dbReference>
<dbReference type="PROSITE" id="PS50850">
    <property type="entry name" value="MFS"/>
    <property type="match status" value="1"/>
</dbReference>
<feature type="transmembrane region" description="Helical" evidence="4">
    <location>
        <begin position="311"/>
        <end position="333"/>
    </location>
</feature>
<dbReference type="Proteomes" id="UP000237440">
    <property type="component" value="Unassembled WGS sequence"/>
</dbReference>
<feature type="transmembrane region" description="Helical" evidence="4">
    <location>
        <begin position="286"/>
        <end position="305"/>
    </location>
</feature>
<feature type="transmembrane region" description="Helical" evidence="4">
    <location>
        <begin position="58"/>
        <end position="78"/>
    </location>
</feature>
<protein>
    <submittedName>
        <fullName evidence="6">MFS transporter</fullName>
    </submittedName>
</protein>
<dbReference type="PANTHER" id="PTHR23523">
    <property type="match status" value="1"/>
</dbReference>
<name>A0A2S3VWR1_9PSED</name>
<feature type="transmembrane region" description="Helical" evidence="4">
    <location>
        <begin position="224"/>
        <end position="243"/>
    </location>
</feature>
<dbReference type="InterPro" id="IPR020846">
    <property type="entry name" value="MFS_dom"/>
</dbReference>
<accession>A0A2S3VWR1</accession>
<evidence type="ECO:0000259" key="5">
    <source>
        <dbReference type="PROSITE" id="PS50850"/>
    </source>
</evidence>